<keyword evidence="2" id="KW-0067">ATP-binding</keyword>
<dbReference type="EMBL" id="CABVIB010000007">
    <property type="protein sequence ID" value="VVN89386.1"/>
    <property type="molecule type" value="Genomic_DNA"/>
</dbReference>
<dbReference type="Proteomes" id="UP000326018">
    <property type="component" value="Unassembled WGS sequence"/>
</dbReference>
<dbReference type="Gene3D" id="3.40.50.300">
    <property type="entry name" value="P-loop containing nucleotide triphosphate hydrolases"/>
    <property type="match status" value="1"/>
</dbReference>
<dbReference type="SUPFAM" id="SSF52540">
    <property type="entry name" value="P-loop containing nucleoside triphosphate hydrolases"/>
    <property type="match status" value="1"/>
</dbReference>
<dbReference type="NCBIfam" id="NF047398">
    <property type="entry name" value="AAA_KGGVGR"/>
    <property type="match status" value="1"/>
</dbReference>
<name>A0A5E7BCB9_PSEFL</name>
<evidence type="ECO:0000313" key="4">
    <source>
        <dbReference type="Proteomes" id="UP000326018"/>
    </source>
</evidence>
<sequence length="914" mass="101299">MSNSDLSTLSLLSWIDVARRLSVVPMRMPPFSSPDCPPPGLIASEVFWTGLILTLEDSSQVEVVTEWMKKIFGTWMMFVDGVPFIKLDGPSARPLLSVSFEFVGQSQSKKMYRPNASLEGHRVYAIDYPDRECSLPAVVAFHSVKGGVGRTTAAMAFAHNLSDYAGSSRPILFVDADFEAPGTSYLYRTRKPNVNVSLEDLLAIAHADTSIDLSDTVDFVAAQMLDQRIGNMFVLPVKRLMDDLTGFTIRPEHLVSARRNQPYLIVDLVRLLAKKLNCQLAVVDLRAGLVDIALHFLTDPSVERVFVTTPSGQSVNALSGMLKTLGNIESQTGSSGRQPFVLINQVPRVHYDDPVFRGELQARLETLADIAFFTALNSGKDQSSEDAPVLDSSLAFGFLYHVSDLILSADDWDAYLKDLDRTNFAANLKTEMEGWASSRFNAPEVLSENQVAAPERSEACALLASFSSKLEFAETVSEVQRPLITPPLQRLLNDFVQNPPVTVIEGTKGTGKTLTFRYLVEQETWRKASAAMGTEVKPSFDGGFLPVLGSVNSSENMQELLGAGRARIAGFLGTNAGLFSSTTAAIRNGLSEKWGVSEWTDFWLESIAKAVGVDSWRQFVELAQTVDGLRPIAMFEGLEEEFTNPYTDVVQADALRALIREVPIRLREEAGRPVGILVFARSDMVEAVIEQNVQQFRASYKSYALTWRDLDIQELVVWLADNSGAMPGVWTPAWRSRLDSEREADLRSIWGLKLGTDAGNEARSTEWVIAVLTDLTGRLTARDLVRFINQAAFASKDQTAIDRLLTANAMRKAVEYTSKQKVDEYPKEVRELLPIFQKLRSISDLATPFDRAEAAVKGIDLLELNLLEKYGVAYSDEGSFEVPELFRIGLNMKRKGARPNIISLTRKARERAKI</sequence>
<dbReference type="InterPro" id="IPR027417">
    <property type="entry name" value="P-loop_NTPase"/>
</dbReference>
<gene>
    <name evidence="3" type="ORF">PS712_01750</name>
</gene>
<dbReference type="InterPro" id="IPR050625">
    <property type="entry name" value="ParA/MinD_ATPase"/>
</dbReference>
<protein>
    <recommendedName>
        <fullName evidence="5">AAA domain-containing protein</fullName>
    </recommendedName>
</protein>
<dbReference type="GO" id="GO:0051782">
    <property type="term" value="P:negative regulation of cell division"/>
    <property type="evidence" value="ECO:0007669"/>
    <property type="project" value="TreeGrafter"/>
</dbReference>
<dbReference type="GO" id="GO:0005829">
    <property type="term" value="C:cytosol"/>
    <property type="evidence" value="ECO:0007669"/>
    <property type="project" value="TreeGrafter"/>
</dbReference>
<evidence type="ECO:0000256" key="1">
    <source>
        <dbReference type="ARBA" id="ARBA00022741"/>
    </source>
</evidence>
<keyword evidence="1" id="KW-0547">Nucleotide-binding</keyword>
<dbReference type="GO" id="GO:0016887">
    <property type="term" value="F:ATP hydrolysis activity"/>
    <property type="evidence" value="ECO:0007669"/>
    <property type="project" value="TreeGrafter"/>
</dbReference>
<reference evidence="3 4" key="1">
    <citation type="submission" date="2019-09" db="EMBL/GenBank/DDBJ databases">
        <authorList>
            <person name="Chandra G."/>
            <person name="Truman W A."/>
        </authorList>
    </citation>
    <scope>NUCLEOTIDE SEQUENCE [LARGE SCALE GENOMIC DNA]</scope>
    <source>
        <strain evidence="3">PS712</strain>
    </source>
</reference>
<dbReference type="AlphaFoldDB" id="A0A5E7BCB9"/>
<dbReference type="PANTHER" id="PTHR43384">
    <property type="entry name" value="SEPTUM SITE-DETERMINING PROTEIN MIND HOMOLOG, CHLOROPLASTIC-RELATED"/>
    <property type="match status" value="1"/>
</dbReference>
<organism evidence="3 4">
    <name type="scientific">Pseudomonas fluorescens</name>
    <dbReference type="NCBI Taxonomy" id="294"/>
    <lineage>
        <taxon>Bacteria</taxon>
        <taxon>Pseudomonadati</taxon>
        <taxon>Pseudomonadota</taxon>
        <taxon>Gammaproteobacteria</taxon>
        <taxon>Pseudomonadales</taxon>
        <taxon>Pseudomonadaceae</taxon>
        <taxon>Pseudomonas</taxon>
    </lineage>
</organism>
<dbReference type="GO" id="GO:0009898">
    <property type="term" value="C:cytoplasmic side of plasma membrane"/>
    <property type="evidence" value="ECO:0007669"/>
    <property type="project" value="TreeGrafter"/>
</dbReference>
<dbReference type="GO" id="GO:0005524">
    <property type="term" value="F:ATP binding"/>
    <property type="evidence" value="ECO:0007669"/>
    <property type="project" value="UniProtKB-KW"/>
</dbReference>
<evidence type="ECO:0000256" key="2">
    <source>
        <dbReference type="ARBA" id="ARBA00022840"/>
    </source>
</evidence>
<evidence type="ECO:0000313" key="3">
    <source>
        <dbReference type="EMBL" id="VVN89386.1"/>
    </source>
</evidence>
<proteinExistence type="predicted"/>
<dbReference type="PANTHER" id="PTHR43384:SF6">
    <property type="entry name" value="SEPTUM SITE-DETERMINING PROTEIN MIND HOMOLOG, CHLOROPLASTIC"/>
    <property type="match status" value="1"/>
</dbReference>
<accession>A0A5E7BCB9</accession>
<evidence type="ECO:0008006" key="5">
    <source>
        <dbReference type="Google" id="ProtNLM"/>
    </source>
</evidence>